<dbReference type="GO" id="GO:0046872">
    <property type="term" value="F:metal ion binding"/>
    <property type="evidence" value="ECO:0007669"/>
    <property type="project" value="UniProtKB-KW"/>
</dbReference>
<dbReference type="InterPro" id="IPR050248">
    <property type="entry name" value="Polysacc_deacetylase_ArnD"/>
</dbReference>
<evidence type="ECO:0000256" key="1">
    <source>
        <dbReference type="ARBA" id="ARBA00022723"/>
    </source>
</evidence>
<protein>
    <recommendedName>
        <fullName evidence="5">NodB homology domain-containing protein</fullName>
    </recommendedName>
</protein>
<feature type="domain" description="NodB homology" evidence="5">
    <location>
        <begin position="236"/>
        <end position="414"/>
    </location>
</feature>
<feature type="region of interest" description="Disordered" evidence="3">
    <location>
        <begin position="163"/>
        <end position="195"/>
    </location>
</feature>
<dbReference type="Gene3D" id="3.20.20.370">
    <property type="entry name" value="Glycoside hydrolase/deacetylase"/>
    <property type="match status" value="1"/>
</dbReference>
<keyword evidence="1" id="KW-0479">Metal-binding</keyword>
<evidence type="ECO:0000313" key="6">
    <source>
        <dbReference type="EMBL" id="OGM01535.1"/>
    </source>
</evidence>
<proteinExistence type="predicted"/>
<evidence type="ECO:0000256" key="2">
    <source>
        <dbReference type="ARBA" id="ARBA00022801"/>
    </source>
</evidence>
<accession>A0A1F7WHJ4</accession>
<evidence type="ECO:0000313" key="7">
    <source>
        <dbReference type="Proteomes" id="UP000178735"/>
    </source>
</evidence>
<evidence type="ECO:0000256" key="3">
    <source>
        <dbReference type="SAM" id="MobiDB-lite"/>
    </source>
</evidence>
<name>A0A1F7WHJ4_9BACT</name>
<dbReference type="InterPro" id="IPR002509">
    <property type="entry name" value="NODB_dom"/>
</dbReference>
<feature type="signal peptide" evidence="4">
    <location>
        <begin position="1"/>
        <end position="28"/>
    </location>
</feature>
<dbReference type="PROSITE" id="PS51677">
    <property type="entry name" value="NODB"/>
    <property type="match status" value="1"/>
</dbReference>
<dbReference type="SUPFAM" id="SSF88713">
    <property type="entry name" value="Glycoside hydrolase/deacetylase"/>
    <property type="match status" value="1"/>
</dbReference>
<feature type="compositionally biased region" description="Acidic residues" evidence="3">
    <location>
        <begin position="184"/>
        <end position="193"/>
    </location>
</feature>
<dbReference type="GO" id="GO:0016810">
    <property type="term" value="F:hydrolase activity, acting on carbon-nitrogen (but not peptide) bonds"/>
    <property type="evidence" value="ECO:0007669"/>
    <property type="project" value="InterPro"/>
</dbReference>
<evidence type="ECO:0000259" key="5">
    <source>
        <dbReference type="PROSITE" id="PS51677"/>
    </source>
</evidence>
<sequence>MKIDELHINKTLLALMIALALLAGGPLAATASQPKAGFETDYESWVHNAHMHMEKGQHANALLCYFKARRLKPGAEIDSMIANAKTALNKPSNESISFGPIPLSDERIVAPARNSKFSAGKKGVKRVRFFRRDYGFFTFPKETVGLREGEYFDLVSEPKGESVQAVKTAEGKNQGEAGGRDAAESEYGEDDEKWGDAGELKEPAEIKEYFVDIESGDETYSFEGQTILRRGKRQGKMIALTFDDGPHPTHTPKLLKILKDNDVKAAFFMLGSRIKEYSKIAARVHAEGHEIGNHSYTHPFYSKSKQEKIDREISRTDEAIKKLTKYREVKLLRPPYGALPKYVIKKAEEDGFHIVMWSYDSKDYQGHSVDYMLDKALKRVKSGDVMLFHDIHANTVKLIAELVPLLKKAGYKFVSLNEIYDLGYEPRKQDAVTAAALKTGEIGLASSKRTTLEVNISAKTRNALKSVK</sequence>
<dbReference type="PANTHER" id="PTHR10587:SF133">
    <property type="entry name" value="CHITIN DEACETYLASE 1-RELATED"/>
    <property type="match status" value="1"/>
</dbReference>
<dbReference type="Proteomes" id="UP000178735">
    <property type="component" value="Unassembled WGS sequence"/>
</dbReference>
<dbReference type="AlphaFoldDB" id="A0A1F7WHJ4"/>
<dbReference type="InterPro" id="IPR011330">
    <property type="entry name" value="Glyco_hydro/deAcase_b/a-brl"/>
</dbReference>
<evidence type="ECO:0000256" key="4">
    <source>
        <dbReference type="SAM" id="SignalP"/>
    </source>
</evidence>
<dbReference type="GO" id="GO:0016020">
    <property type="term" value="C:membrane"/>
    <property type="evidence" value="ECO:0007669"/>
    <property type="project" value="TreeGrafter"/>
</dbReference>
<dbReference type="GO" id="GO:0005975">
    <property type="term" value="P:carbohydrate metabolic process"/>
    <property type="evidence" value="ECO:0007669"/>
    <property type="project" value="InterPro"/>
</dbReference>
<keyword evidence="2" id="KW-0378">Hydrolase</keyword>
<feature type="chain" id="PRO_5009533428" description="NodB homology domain-containing protein" evidence="4">
    <location>
        <begin position="29"/>
        <end position="468"/>
    </location>
</feature>
<gene>
    <name evidence="6" type="ORF">A2008_00230</name>
</gene>
<dbReference type="CDD" id="cd10917">
    <property type="entry name" value="CE4_NodB_like_6s_7s"/>
    <property type="match status" value="1"/>
</dbReference>
<keyword evidence="4" id="KW-0732">Signal</keyword>
<dbReference type="STRING" id="1817813.A2008_00230"/>
<organism evidence="6 7">
    <name type="scientific">Candidatus Wallbacteria bacterium GWC2_49_35</name>
    <dbReference type="NCBI Taxonomy" id="1817813"/>
    <lineage>
        <taxon>Bacteria</taxon>
        <taxon>Candidatus Walliibacteriota</taxon>
    </lineage>
</organism>
<dbReference type="EMBL" id="MGFH01000234">
    <property type="protein sequence ID" value="OGM01535.1"/>
    <property type="molecule type" value="Genomic_DNA"/>
</dbReference>
<dbReference type="PANTHER" id="PTHR10587">
    <property type="entry name" value="GLYCOSYL TRANSFERASE-RELATED"/>
    <property type="match status" value="1"/>
</dbReference>
<reference evidence="6 7" key="1">
    <citation type="journal article" date="2016" name="Nat. Commun.">
        <title>Thousands of microbial genomes shed light on interconnected biogeochemical processes in an aquifer system.</title>
        <authorList>
            <person name="Anantharaman K."/>
            <person name="Brown C.T."/>
            <person name="Hug L.A."/>
            <person name="Sharon I."/>
            <person name="Castelle C.J."/>
            <person name="Probst A.J."/>
            <person name="Thomas B.C."/>
            <person name="Singh A."/>
            <person name="Wilkins M.J."/>
            <person name="Karaoz U."/>
            <person name="Brodie E.L."/>
            <person name="Williams K.H."/>
            <person name="Hubbard S.S."/>
            <person name="Banfield J.F."/>
        </authorList>
    </citation>
    <scope>NUCLEOTIDE SEQUENCE [LARGE SCALE GENOMIC DNA]</scope>
</reference>
<dbReference type="Pfam" id="PF01522">
    <property type="entry name" value="Polysacc_deac_1"/>
    <property type="match status" value="1"/>
</dbReference>
<comment type="caution">
    <text evidence="6">The sequence shown here is derived from an EMBL/GenBank/DDBJ whole genome shotgun (WGS) entry which is preliminary data.</text>
</comment>